<keyword evidence="5 7" id="KW-0472">Membrane</keyword>
<feature type="domain" description="Threonine/serine exporter-like N-terminal" evidence="8">
    <location>
        <begin position="16"/>
        <end position="254"/>
    </location>
</feature>
<evidence type="ECO:0000256" key="5">
    <source>
        <dbReference type="ARBA" id="ARBA00023136"/>
    </source>
</evidence>
<organism evidence="9 10">
    <name type="scientific">Algoriphagus jejuensis</name>
    <dbReference type="NCBI Taxonomy" id="419934"/>
    <lineage>
        <taxon>Bacteria</taxon>
        <taxon>Pseudomonadati</taxon>
        <taxon>Bacteroidota</taxon>
        <taxon>Cytophagia</taxon>
        <taxon>Cytophagales</taxon>
        <taxon>Cyclobacteriaceae</taxon>
        <taxon>Algoriphagus</taxon>
    </lineage>
</organism>
<evidence type="ECO:0000256" key="6">
    <source>
        <dbReference type="ARBA" id="ARBA00034125"/>
    </source>
</evidence>
<evidence type="ECO:0000259" key="8">
    <source>
        <dbReference type="Pfam" id="PF06738"/>
    </source>
</evidence>
<evidence type="ECO:0000256" key="2">
    <source>
        <dbReference type="ARBA" id="ARBA00022475"/>
    </source>
</evidence>
<proteinExistence type="inferred from homology"/>
<dbReference type="PANTHER" id="PTHR34390:SF2">
    <property type="entry name" value="SUCCINATE TRANSPORTER SUBUNIT YJJP-RELATED"/>
    <property type="match status" value="1"/>
</dbReference>
<evidence type="ECO:0000256" key="3">
    <source>
        <dbReference type="ARBA" id="ARBA00022692"/>
    </source>
</evidence>
<feature type="transmembrane region" description="Helical" evidence="7">
    <location>
        <begin position="173"/>
        <end position="194"/>
    </location>
</feature>
<gene>
    <name evidence="9" type="ORF">GCM10009119_35690</name>
</gene>
<sequence>MASSNSPYDPLLLGKLLLNMGMTMLHAGAPTRRVSMVLDRVSTAYGYRIYSDLGTRHLSVSIRDREGANAFSGGRGKPALPGVNFRVVSEVSNLSLDLETVPKPLAEAKAELLMIQSLPHYSRWLILLVVSLAGSAFCYTFGGDYKEMGSAFFATFCGLFLKQELLKKGMNSYVITFLSALLSALAVMLCWQVGLLEEMGQAFATSVLYLIPGVPLIIAFVDLLDGYILNGIDRGVNSLIHAFAIAAGLATVLYVFNIPF</sequence>
<keyword evidence="4 7" id="KW-1133">Transmembrane helix</keyword>
<protein>
    <submittedName>
        <fullName evidence="9">Threonine/serine exporter family protein</fullName>
    </submittedName>
</protein>
<reference evidence="10" key="1">
    <citation type="journal article" date="2019" name="Int. J. Syst. Evol. Microbiol.">
        <title>The Global Catalogue of Microorganisms (GCM) 10K type strain sequencing project: providing services to taxonomists for standard genome sequencing and annotation.</title>
        <authorList>
            <consortium name="The Broad Institute Genomics Platform"/>
            <consortium name="The Broad Institute Genome Sequencing Center for Infectious Disease"/>
            <person name="Wu L."/>
            <person name="Ma J."/>
        </authorList>
    </citation>
    <scope>NUCLEOTIDE SEQUENCE [LARGE SCALE GENOMIC DNA]</scope>
    <source>
        <strain evidence="10">JCM 16112</strain>
    </source>
</reference>
<dbReference type="InterPro" id="IPR010619">
    <property type="entry name" value="ThrE-like_N"/>
</dbReference>
<evidence type="ECO:0000256" key="1">
    <source>
        <dbReference type="ARBA" id="ARBA00004651"/>
    </source>
</evidence>
<keyword evidence="2" id="KW-1003">Cell membrane</keyword>
<keyword evidence="3 7" id="KW-0812">Transmembrane</keyword>
<name>A0ABP3YJ95_9BACT</name>
<evidence type="ECO:0000256" key="7">
    <source>
        <dbReference type="SAM" id="Phobius"/>
    </source>
</evidence>
<evidence type="ECO:0000313" key="10">
    <source>
        <dbReference type="Proteomes" id="UP001500469"/>
    </source>
</evidence>
<comment type="similarity">
    <text evidence="6">Belongs to the ThrE exporter (TC 2.A.79) family.</text>
</comment>
<feature type="transmembrane region" description="Helical" evidence="7">
    <location>
        <begin position="124"/>
        <end position="142"/>
    </location>
</feature>
<dbReference type="InterPro" id="IPR050539">
    <property type="entry name" value="ThrE_Dicarb/AminoAcid_Exp"/>
</dbReference>
<dbReference type="Pfam" id="PF06738">
    <property type="entry name" value="ThrE"/>
    <property type="match status" value="1"/>
</dbReference>
<feature type="transmembrane region" description="Helical" evidence="7">
    <location>
        <begin position="206"/>
        <end position="224"/>
    </location>
</feature>
<evidence type="ECO:0000256" key="4">
    <source>
        <dbReference type="ARBA" id="ARBA00022989"/>
    </source>
</evidence>
<comment type="subcellular location">
    <subcellularLocation>
        <location evidence="1">Cell membrane</location>
        <topology evidence="1">Multi-pass membrane protein</topology>
    </subcellularLocation>
</comment>
<dbReference type="Proteomes" id="UP001500469">
    <property type="component" value="Unassembled WGS sequence"/>
</dbReference>
<dbReference type="EMBL" id="BAAAFI010000045">
    <property type="protein sequence ID" value="GAA0880599.1"/>
    <property type="molecule type" value="Genomic_DNA"/>
</dbReference>
<feature type="transmembrane region" description="Helical" evidence="7">
    <location>
        <begin position="236"/>
        <end position="256"/>
    </location>
</feature>
<dbReference type="RefSeq" id="WP_343854048.1">
    <property type="nucleotide sequence ID" value="NZ_BAAAFI010000045.1"/>
</dbReference>
<dbReference type="PANTHER" id="PTHR34390">
    <property type="entry name" value="UPF0442 PROTEIN YJJB-RELATED"/>
    <property type="match status" value="1"/>
</dbReference>
<comment type="caution">
    <text evidence="9">The sequence shown here is derived from an EMBL/GenBank/DDBJ whole genome shotgun (WGS) entry which is preliminary data.</text>
</comment>
<evidence type="ECO:0000313" key="9">
    <source>
        <dbReference type="EMBL" id="GAA0880599.1"/>
    </source>
</evidence>
<accession>A0ABP3YJ95</accession>
<keyword evidence="10" id="KW-1185">Reference proteome</keyword>